<dbReference type="InterPro" id="IPR036413">
    <property type="entry name" value="YaeB-like_sf"/>
</dbReference>
<feature type="domain" description="TsaA-like" evidence="3">
    <location>
        <begin position="5"/>
        <end position="133"/>
    </location>
</feature>
<comment type="caution">
    <text evidence="4">The sequence shown here is derived from an EMBL/GenBank/DDBJ whole genome shotgun (WGS) entry which is preliminary data.</text>
</comment>
<dbReference type="InterPro" id="IPR023370">
    <property type="entry name" value="TrmO-like_N"/>
</dbReference>
<organism evidence="4 5">
    <name type="scientific">Nonomuraea rubra</name>
    <dbReference type="NCBI Taxonomy" id="46180"/>
    <lineage>
        <taxon>Bacteria</taxon>
        <taxon>Bacillati</taxon>
        <taxon>Actinomycetota</taxon>
        <taxon>Actinomycetes</taxon>
        <taxon>Streptosporangiales</taxon>
        <taxon>Streptosporangiaceae</taxon>
        <taxon>Nonomuraea</taxon>
    </lineage>
</organism>
<reference evidence="4 5" key="1">
    <citation type="submission" date="2020-08" db="EMBL/GenBank/DDBJ databases">
        <title>Sequencing the genomes of 1000 actinobacteria strains.</title>
        <authorList>
            <person name="Klenk H.-P."/>
        </authorList>
    </citation>
    <scope>NUCLEOTIDE SEQUENCE [LARGE SCALE GENOMIC DNA]</scope>
    <source>
        <strain evidence="4 5">DSM 43768</strain>
    </source>
</reference>
<keyword evidence="1" id="KW-0949">S-adenosyl-L-methionine</keyword>
<protein>
    <submittedName>
        <fullName evidence="4">tRNA-Thr(GGU) m(6)t(6)A37 methyltransferase TsaA</fullName>
    </submittedName>
</protein>
<evidence type="ECO:0000256" key="1">
    <source>
        <dbReference type="ARBA" id="ARBA00022691"/>
    </source>
</evidence>
<sequence length="133" mass="14372">MTYEIRPIGVVRSALVDPESAPKQGLEGAPDAWLEFDPAVADGIRDLVPGDVVFVLTWLHLADRSVVAVHPRDDPRNPLTGVFSTRSADRPNPVGLHRVEVLAVDGLRVRVAELEAVDGTPVVDVKPVLDATR</sequence>
<accession>A0A7X0NLV1</accession>
<proteinExistence type="inferred from homology"/>
<dbReference type="PROSITE" id="PS01318">
    <property type="entry name" value="TSAA_1"/>
    <property type="match status" value="1"/>
</dbReference>
<keyword evidence="4" id="KW-0489">Methyltransferase</keyword>
<dbReference type="Gene3D" id="2.40.30.70">
    <property type="entry name" value="YaeB-like"/>
    <property type="match status" value="1"/>
</dbReference>
<dbReference type="PROSITE" id="PS51668">
    <property type="entry name" value="TSAA_2"/>
    <property type="match status" value="1"/>
</dbReference>
<dbReference type="Proteomes" id="UP000565579">
    <property type="component" value="Unassembled WGS sequence"/>
</dbReference>
<dbReference type="EMBL" id="JACHMI010000001">
    <property type="protein sequence ID" value="MBB6545794.1"/>
    <property type="molecule type" value="Genomic_DNA"/>
</dbReference>
<keyword evidence="4" id="KW-0808">Transferase</keyword>
<dbReference type="InterPro" id="IPR023368">
    <property type="entry name" value="UPF0066_cons_site"/>
</dbReference>
<evidence type="ECO:0000313" key="4">
    <source>
        <dbReference type="EMBL" id="MBB6545794.1"/>
    </source>
</evidence>
<evidence type="ECO:0000313" key="5">
    <source>
        <dbReference type="Proteomes" id="UP000565579"/>
    </source>
</evidence>
<dbReference type="Pfam" id="PF01980">
    <property type="entry name" value="TrmO_N"/>
    <property type="match status" value="1"/>
</dbReference>
<keyword evidence="5" id="KW-1185">Reference proteome</keyword>
<comment type="similarity">
    <text evidence="2">Belongs to the tRNA methyltransferase O family.</text>
</comment>
<dbReference type="RefSeq" id="WP_185100589.1">
    <property type="nucleotide sequence ID" value="NZ_BAAAXY010000250.1"/>
</dbReference>
<dbReference type="NCBIfam" id="TIGR00104">
    <property type="entry name" value="tRNA_TsaA"/>
    <property type="match status" value="1"/>
</dbReference>
<dbReference type="PANTHER" id="PTHR12818:SF0">
    <property type="entry name" value="TRNA (ADENINE(37)-N6)-METHYLTRANSFERASE"/>
    <property type="match status" value="1"/>
</dbReference>
<dbReference type="InterPro" id="IPR040372">
    <property type="entry name" value="YaeB-like"/>
</dbReference>
<dbReference type="PANTHER" id="PTHR12818">
    <property type="entry name" value="TRNA (ADENINE(37)-N6)-METHYLTRANSFERASE"/>
    <property type="match status" value="1"/>
</dbReference>
<evidence type="ECO:0000259" key="3">
    <source>
        <dbReference type="PROSITE" id="PS51668"/>
    </source>
</evidence>
<dbReference type="InterPro" id="IPR036414">
    <property type="entry name" value="YaeB_N_sf"/>
</dbReference>
<dbReference type="AlphaFoldDB" id="A0A7X0NLV1"/>
<evidence type="ECO:0000256" key="2">
    <source>
        <dbReference type="ARBA" id="ARBA00033753"/>
    </source>
</evidence>
<name>A0A7X0NLV1_9ACTN</name>
<dbReference type="GO" id="GO:0032259">
    <property type="term" value="P:methylation"/>
    <property type="evidence" value="ECO:0007669"/>
    <property type="project" value="UniProtKB-KW"/>
</dbReference>
<gene>
    <name evidence="4" type="ORF">HD593_000589</name>
</gene>
<dbReference type="CDD" id="cd09281">
    <property type="entry name" value="UPF0066"/>
    <property type="match status" value="1"/>
</dbReference>
<dbReference type="GO" id="GO:0008168">
    <property type="term" value="F:methyltransferase activity"/>
    <property type="evidence" value="ECO:0007669"/>
    <property type="project" value="UniProtKB-KW"/>
</dbReference>
<dbReference type="SUPFAM" id="SSF118196">
    <property type="entry name" value="YaeB-like"/>
    <property type="match status" value="1"/>
</dbReference>